<feature type="compositionally biased region" description="Polar residues" evidence="1">
    <location>
        <begin position="1"/>
        <end position="20"/>
    </location>
</feature>
<gene>
    <name evidence="2" type="ORF">BaRGS_00039214</name>
</gene>
<keyword evidence="3" id="KW-1185">Reference proteome</keyword>
<evidence type="ECO:0000256" key="1">
    <source>
        <dbReference type="SAM" id="MobiDB-lite"/>
    </source>
</evidence>
<reference evidence="2 3" key="1">
    <citation type="journal article" date="2023" name="Sci. Data">
        <title>Genome assembly of the Korean intertidal mud-creeper Batillaria attramentaria.</title>
        <authorList>
            <person name="Patra A.K."/>
            <person name="Ho P.T."/>
            <person name="Jun S."/>
            <person name="Lee S.J."/>
            <person name="Kim Y."/>
            <person name="Won Y.J."/>
        </authorList>
    </citation>
    <scope>NUCLEOTIDE SEQUENCE [LARGE SCALE GENOMIC DNA]</scope>
    <source>
        <strain evidence="2">Wonlab-2016</strain>
    </source>
</reference>
<dbReference type="Proteomes" id="UP001519460">
    <property type="component" value="Unassembled WGS sequence"/>
</dbReference>
<proteinExistence type="predicted"/>
<accession>A0ABD0J3W1</accession>
<dbReference type="AlphaFoldDB" id="A0ABD0J3W1"/>
<evidence type="ECO:0000313" key="3">
    <source>
        <dbReference type="Proteomes" id="UP001519460"/>
    </source>
</evidence>
<feature type="region of interest" description="Disordered" evidence="1">
    <location>
        <begin position="1"/>
        <end position="22"/>
    </location>
</feature>
<sequence>MNLNFTAIQPPKVSSSTTHLSFPDSPRLGSWKVHRRWSPSWERKRPAHIDQRAFQQHCGTASQTEFTYNTLNVARTSTTQFLESARRIVTQLGEKHQLTSTTVNVDTVIRPPTAVLSRVTC</sequence>
<dbReference type="EMBL" id="JACVVK020000671">
    <property type="protein sequence ID" value="KAK7457325.1"/>
    <property type="molecule type" value="Genomic_DNA"/>
</dbReference>
<organism evidence="2 3">
    <name type="scientific">Batillaria attramentaria</name>
    <dbReference type="NCBI Taxonomy" id="370345"/>
    <lineage>
        <taxon>Eukaryota</taxon>
        <taxon>Metazoa</taxon>
        <taxon>Spiralia</taxon>
        <taxon>Lophotrochozoa</taxon>
        <taxon>Mollusca</taxon>
        <taxon>Gastropoda</taxon>
        <taxon>Caenogastropoda</taxon>
        <taxon>Sorbeoconcha</taxon>
        <taxon>Cerithioidea</taxon>
        <taxon>Batillariidae</taxon>
        <taxon>Batillaria</taxon>
    </lineage>
</organism>
<protein>
    <submittedName>
        <fullName evidence="2">Uncharacterized protein</fullName>
    </submittedName>
</protein>
<comment type="caution">
    <text evidence="2">The sequence shown here is derived from an EMBL/GenBank/DDBJ whole genome shotgun (WGS) entry which is preliminary data.</text>
</comment>
<evidence type="ECO:0000313" key="2">
    <source>
        <dbReference type="EMBL" id="KAK7457325.1"/>
    </source>
</evidence>
<name>A0ABD0J3W1_9CAEN</name>